<sequence>MNLKKIVAAGIAAVCAVSMAACGGSGSGSSKVTDIQYKDIKLGQTGKDIKANLKLFSHRTDMLKNDYPGTTWKQYIAEFNKTYPNIKVTVEANSDYANSAMTRLQGGDWGDIMMIPAVDRAELQTTSSPTAPSET</sequence>
<evidence type="ECO:0000313" key="1">
    <source>
        <dbReference type="EMBL" id="EKC56752.1"/>
    </source>
</evidence>
<reference evidence="1" key="1">
    <citation type="journal article" date="2013" name="Environ. Microbiol.">
        <title>Microbiota from the distal guts of lean and obese adolescents exhibit partial functional redundancy besides clear differences in community structure.</title>
        <authorList>
            <person name="Ferrer M."/>
            <person name="Ruiz A."/>
            <person name="Lanza F."/>
            <person name="Haange S.B."/>
            <person name="Oberbach A."/>
            <person name="Till H."/>
            <person name="Bargiela R."/>
            <person name="Campoy C."/>
            <person name="Segura M.T."/>
            <person name="Richter M."/>
            <person name="von Bergen M."/>
            <person name="Seifert J."/>
            <person name="Suarez A."/>
        </authorList>
    </citation>
    <scope>NUCLEOTIDE SEQUENCE</scope>
</reference>
<proteinExistence type="predicted"/>
<dbReference type="Pfam" id="PF01547">
    <property type="entry name" value="SBP_bac_1"/>
    <property type="match status" value="1"/>
</dbReference>
<dbReference type="AlphaFoldDB" id="K1S7Z5"/>
<accession>K1S7Z5</accession>
<dbReference type="EMBL" id="AJWY01010001">
    <property type="protein sequence ID" value="EKC56752.1"/>
    <property type="molecule type" value="Genomic_DNA"/>
</dbReference>
<dbReference type="SUPFAM" id="SSF53850">
    <property type="entry name" value="Periplasmic binding protein-like II"/>
    <property type="match status" value="1"/>
</dbReference>
<name>K1S7Z5_9ZZZZ</name>
<dbReference type="Gene3D" id="3.40.190.10">
    <property type="entry name" value="Periplasmic binding protein-like II"/>
    <property type="match status" value="1"/>
</dbReference>
<comment type="caution">
    <text evidence="1">The sequence shown here is derived from an EMBL/GenBank/DDBJ whole genome shotgun (WGS) entry which is preliminary data.</text>
</comment>
<dbReference type="InterPro" id="IPR006059">
    <property type="entry name" value="SBP"/>
</dbReference>
<protein>
    <submittedName>
        <fullName evidence="1">Bacterial extracellular solute-binding, family 1</fullName>
    </submittedName>
</protein>
<gene>
    <name evidence="1" type="ORF">LEA_14678</name>
</gene>
<dbReference type="PROSITE" id="PS51257">
    <property type="entry name" value="PROKAR_LIPOPROTEIN"/>
    <property type="match status" value="1"/>
</dbReference>
<organism evidence="1">
    <name type="scientific">human gut metagenome</name>
    <dbReference type="NCBI Taxonomy" id="408170"/>
    <lineage>
        <taxon>unclassified sequences</taxon>
        <taxon>metagenomes</taxon>
        <taxon>organismal metagenomes</taxon>
    </lineage>
</organism>